<keyword evidence="3" id="KW-0560">Oxidoreductase</keyword>
<dbReference type="CDD" id="cd05374">
    <property type="entry name" value="17beta-HSD-like_SDR_c"/>
    <property type="match status" value="1"/>
</dbReference>
<evidence type="ECO:0000313" key="6">
    <source>
        <dbReference type="Proteomes" id="UP000770015"/>
    </source>
</evidence>
<dbReference type="PRINTS" id="PR00080">
    <property type="entry name" value="SDRFAMILY"/>
</dbReference>
<comment type="similarity">
    <text evidence="1 4">Belongs to the short-chain dehydrogenases/reductases (SDR) family.</text>
</comment>
<evidence type="ECO:0000313" key="5">
    <source>
        <dbReference type="EMBL" id="KAH6665288.1"/>
    </source>
</evidence>
<dbReference type="PANTHER" id="PTHR44169">
    <property type="entry name" value="NADPH-DEPENDENT 1-ACYLDIHYDROXYACETONE PHOSPHATE REDUCTASE"/>
    <property type="match status" value="1"/>
</dbReference>
<dbReference type="InterPro" id="IPR036291">
    <property type="entry name" value="NAD(P)-bd_dom_sf"/>
</dbReference>
<dbReference type="Pfam" id="PF00106">
    <property type="entry name" value="adh_short"/>
    <property type="match status" value="1"/>
</dbReference>
<dbReference type="PRINTS" id="PR00081">
    <property type="entry name" value="GDHRDH"/>
</dbReference>
<dbReference type="InterPro" id="IPR020904">
    <property type="entry name" value="Sc_DH/Rdtase_CS"/>
</dbReference>
<evidence type="ECO:0000256" key="1">
    <source>
        <dbReference type="ARBA" id="ARBA00006484"/>
    </source>
</evidence>
<dbReference type="GO" id="GO:0019433">
    <property type="term" value="P:triglyceride catabolic process"/>
    <property type="evidence" value="ECO:0007669"/>
    <property type="project" value="TreeGrafter"/>
</dbReference>
<sequence length="281" mass="31104">MSSPAHPTVAVITGCSSGIGESLAHAFAARGITVIATARRVESLAHLTKKHDNIIALPLELGDLSSLERFRDAVDEKTGGRVDILVNNAGMHLAATAVDMDIAEAEKLFTVNVFAVMRLCQLFFPILRKSSRGRIVQLGSISRDVPTTWQCAYNASKAALSQYTNTLRLELRPFGVEVIEVVTGYVRSNILHHGFSAPDDSLYLPIKADIEGILRNGIETGMPSDEYAAAVVDRVLRSNTSPEIWDGKFAWTVELLVRFTPLWFLNWFWARYFKLNKLSAR</sequence>
<dbReference type="SUPFAM" id="SSF51735">
    <property type="entry name" value="NAD(P)-binding Rossmann-fold domains"/>
    <property type="match status" value="1"/>
</dbReference>
<evidence type="ECO:0000256" key="3">
    <source>
        <dbReference type="ARBA" id="ARBA00023002"/>
    </source>
</evidence>
<protein>
    <submittedName>
        <fullName evidence="5">Uncharacterized protein</fullName>
    </submittedName>
</protein>
<dbReference type="GO" id="GO:0000140">
    <property type="term" value="F:acylglycerone-phosphate reductase (NADP+) activity"/>
    <property type="evidence" value="ECO:0007669"/>
    <property type="project" value="TreeGrafter"/>
</dbReference>
<dbReference type="GO" id="GO:0004806">
    <property type="term" value="F:triacylglycerol lipase activity"/>
    <property type="evidence" value="ECO:0007669"/>
    <property type="project" value="TreeGrafter"/>
</dbReference>
<dbReference type="PROSITE" id="PS00061">
    <property type="entry name" value="ADH_SHORT"/>
    <property type="match status" value="1"/>
</dbReference>
<proteinExistence type="inferred from homology"/>
<dbReference type="Gene3D" id="3.40.50.720">
    <property type="entry name" value="NAD(P)-binding Rossmann-like Domain"/>
    <property type="match status" value="1"/>
</dbReference>
<keyword evidence="6" id="KW-1185">Reference proteome</keyword>
<organism evidence="5 6">
    <name type="scientific">Plectosphaerella plurivora</name>
    <dbReference type="NCBI Taxonomy" id="936078"/>
    <lineage>
        <taxon>Eukaryota</taxon>
        <taxon>Fungi</taxon>
        <taxon>Dikarya</taxon>
        <taxon>Ascomycota</taxon>
        <taxon>Pezizomycotina</taxon>
        <taxon>Sordariomycetes</taxon>
        <taxon>Hypocreomycetidae</taxon>
        <taxon>Glomerellales</taxon>
        <taxon>Plectosphaerellaceae</taxon>
        <taxon>Plectosphaerella</taxon>
    </lineage>
</organism>
<accession>A0A9P9A711</accession>
<dbReference type="Proteomes" id="UP000770015">
    <property type="component" value="Unassembled WGS sequence"/>
</dbReference>
<keyword evidence="2" id="KW-0521">NADP</keyword>
<reference evidence="5" key="1">
    <citation type="journal article" date="2021" name="Nat. Commun.">
        <title>Genetic determinants of endophytism in the Arabidopsis root mycobiome.</title>
        <authorList>
            <person name="Mesny F."/>
            <person name="Miyauchi S."/>
            <person name="Thiergart T."/>
            <person name="Pickel B."/>
            <person name="Atanasova L."/>
            <person name="Karlsson M."/>
            <person name="Huettel B."/>
            <person name="Barry K.W."/>
            <person name="Haridas S."/>
            <person name="Chen C."/>
            <person name="Bauer D."/>
            <person name="Andreopoulos W."/>
            <person name="Pangilinan J."/>
            <person name="LaButti K."/>
            <person name="Riley R."/>
            <person name="Lipzen A."/>
            <person name="Clum A."/>
            <person name="Drula E."/>
            <person name="Henrissat B."/>
            <person name="Kohler A."/>
            <person name="Grigoriev I.V."/>
            <person name="Martin F.M."/>
            <person name="Hacquard S."/>
        </authorList>
    </citation>
    <scope>NUCLEOTIDE SEQUENCE</scope>
    <source>
        <strain evidence="5">MPI-SDFR-AT-0117</strain>
    </source>
</reference>
<dbReference type="InterPro" id="IPR002347">
    <property type="entry name" value="SDR_fam"/>
</dbReference>
<dbReference type="GO" id="GO:0006654">
    <property type="term" value="P:phosphatidic acid biosynthetic process"/>
    <property type="evidence" value="ECO:0007669"/>
    <property type="project" value="TreeGrafter"/>
</dbReference>
<comment type="caution">
    <text evidence="5">The sequence shown here is derived from an EMBL/GenBank/DDBJ whole genome shotgun (WGS) entry which is preliminary data.</text>
</comment>
<dbReference type="OrthoDB" id="2102561at2759"/>
<dbReference type="GO" id="GO:0005811">
    <property type="term" value="C:lipid droplet"/>
    <property type="evidence" value="ECO:0007669"/>
    <property type="project" value="TreeGrafter"/>
</dbReference>
<name>A0A9P9A711_9PEZI</name>
<dbReference type="EMBL" id="JAGSXJ010000038">
    <property type="protein sequence ID" value="KAH6665288.1"/>
    <property type="molecule type" value="Genomic_DNA"/>
</dbReference>
<dbReference type="GO" id="GO:0005783">
    <property type="term" value="C:endoplasmic reticulum"/>
    <property type="evidence" value="ECO:0007669"/>
    <property type="project" value="TreeGrafter"/>
</dbReference>
<evidence type="ECO:0000256" key="4">
    <source>
        <dbReference type="RuleBase" id="RU000363"/>
    </source>
</evidence>
<evidence type="ECO:0000256" key="2">
    <source>
        <dbReference type="ARBA" id="ARBA00022857"/>
    </source>
</evidence>
<gene>
    <name evidence="5" type="ORF">F5X68DRAFT_250056</name>
</gene>
<dbReference type="PANTHER" id="PTHR44169:SF15">
    <property type="entry name" value="CHAIN DEHYDROGENASE_REDUCTASE (AYR1), PUTATIVE (AFU_ORTHOLOGUE AFUA_4G04530)-RELATED"/>
    <property type="match status" value="1"/>
</dbReference>
<dbReference type="AlphaFoldDB" id="A0A9P9A711"/>